<dbReference type="AlphaFoldDB" id="A0A4S8NRC6"/>
<accession>A0A4S8NRC6</accession>
<dbReference type="Proteomes" id="UP000308828">
    <property type="component" value="Unassembled WGS sequence"/>
</dbReference>
<feature type="chain" id="PRO_5020737928" evidence="1">
    <location>
        <begin position="22"/>
        <end position="124"/>
    </location>
</feature>
<dbReference type="RefSeq" id="WP_136600400.1">
    <property type="nucleotide sequence ID" value="NZ_STGV01000010.1"/>
</dbReference>
<gene>
    <name evidence="2" type="ORF">FAA97_20285</name>
</gene>
<name>A0A4S8NRC6_9HYPH</name>
<keyword evidence="3" id="KW-1185">Reference proteome</keyword>
<comment type="caution">
    <text evidence="2">The sequence shown here is derived from an EMBL/GenBank/DDBJ whole genome shotgun (WGS) entry which is preliminary data.</text>
</comment>
<proteinExistence type="predicted"/>
<dbReference type="EMBL" id="STGV01000010">
    <property type="protein sequence ID" value="THV19813.1"/>
    <property type="molecule type" value="Genomic_DNA"/>
</dbReference>
<protein>
    <submittedName>
        <fullName evidence="2">Uncharacterized protein</fullName>
    </submittedName>
</protein>
<feature type="signal peptide" evidence="1">
    <location>
        <begin position="1"/>
        <end position="21"/>
    </location>
</feature>
<keyword evidence="1" id="KW-0732">Signal</keyword>
<sequence length="124" mass="12685">MRRSLLTLSLVFAMTALPAYAHAPRPGPNGGLKVDAGANHHVELVTTGTTEVTIYLFDAADQPVSAAGHTGNAILLIDGAVRRFALSAADGNRLTGTSPVPVNPGVKGAIQVITPDGTTAQGKF</sequence>
<reference evidence="2 3" key="1">
    <citation type="submission" date="2019-04" db="EMBL/GenBank/DDBJ databases">
        <title>Genome sequence of strain shin9-1.</title>
        <authorList>
            <person name="Gao J."/>
            <person name="Sun J."/>
        </authorList>
    </citation>
    <scope>NUCLEOTIDE SEQUENCE [LARGE SCALE GENOMIC DNA]</scope>
    <source>
        <strain evidence="3">shin9-1</strain>
    </source>
</reference>
<dbReference type="OrthoDB" id="7915804at2"/>
<evidence type="ECO:0000313" key="2">
    <source>
        <dbReference type="EMBL" id="THV19813.1"/>
    </source>
</evidence>
<evidence type="ECO:0000313" key="3">
    <source>
        <dbReference type="Proteomes" id="UP000308828"/>
    </source>
</evidence>
<organism evidence="2 3">
    <name type="scientific">Peteryoungia ipomoeae</name>
    <dbReference type="NCBI Taxonomy" id="1210932"/>
    <lineage>
        <taxon>Bacteria</taxon>
        <taxon>Pseudomonadati</taxon>
        <taxon>Pseudomonadota</taxon>
        <taxon>Alphaproteobacteria</taxon>
        <taxon>Hyphomicrobiales</taxon>
        <taxon>Rhizobiaceae</taxon>
        <taxon>Peteryoungia</taxon>
    </lineage>
</organism>
<evidence type="ECO:0000256" key="1">
    <source>
        <dbReference type="SAM" id="SignalP"/>
    </source>
</evidence>